<feature type="transmembrane region" description="Helical" evidence="7">
    <location>
        <begin position="141"/>
        <end position="162"/>
    </location>
</feature>
<feature type="transmembrane region" description="Helical" evidence="7">
    <location>
        <begin position="264"/>
        <end position="286"/>
    </location>
</feature>
<evidence type="ECO:0000259" key="8">
    <source>
        <dbReference type="PROSITE" id="PS50928"/>
    </source>
</evidence>
<keyword evidence="2" id="KW-0813">Transport</keyword>
<feature type="transmembrane region" description="Helical" evidence="7">
    <location>
        <begin position="12"/>
        <end position="37"/>
    </location>
</feature>
<dbReference type="CDD" id="cd06261">
    <property type="entry name" value="TM_PBP2"/>
    <property type="match status" value="1"/>
</dbReference>
<keyword evidence="6 7" id="KW-0472">Membrane</keyword>
<dbReference type="GO" id="GO:0005886">
    <property type="term" value="C:plasma membrane"/>
    <property type="evidence" value="ECO:0007669"/>
    <property type="project" value="UniProtKB-SubCell"/>
</dbReference>
<comment type="caution">
    <text evidence="9">The sequence shown here is derived from an EMBL/GenBank/DDBJ whole genome shotgun (WGS) entry which is preliminary data.</text>
</comment>
<keyword evidence="3" id="KW-1003">Cell membrane</keyword>
<dbReference type="InterPro" id="IPR000515">
    <property type="entry name" value="MetI-like"/>
</dbReference>
<proteinExistence type="predicted"/>
<dbReference type="InterPro" id="IPR035906">
    <property type="entry name" value="MetI-like_sf"/>
</dbReference>
<evidence type="ECO:0000313" key="9">
    <source>
        <dbReference type="EMBL" id="MBB6693133.1"/>
    </source>
</evidence>
<dbReference type="GO" id="GO:0055085">
    <property type="term" value="P:transmembrane transport"/>
    <property type="evidence" value="ECO:0007669"/>
    <property type="project" value="InterPro"/>
</dbReference>
<evidence type="ECO:0000313" key="10">
    <source>
        <dbReference type="Proteomes" id="UP000553776"/>
    </source>
</evidence>
<dbReference type="PROSITE" id="PS50928">
    <property type="entry name" value="ABC_TM1"/>
    <property type="match status" value="1"/>
</dbReference>
<feature type="transmembrane region" description="Helical" evidence="7">
    <location>
        <begin position="183"/>
        <end position="208"/>
    </location>
</feature>
<evidence type="ECO:0000256" key="1">
    <source>
        <dbReference type="ARBA" id="ARBA00004651"/>
    </source>
</evidence>
<accession>A0A841U492</accession>
<reference evidence="9 10" key="1">
    <citation type="submission" date="2020-08" db="EMBL/GenBank/DDBJ databases">
        <title>Cohnella phylogeny.</title>
        <authorList>
            <person name="Dunlap C."/>
        </authorList>
    </citation>
    <scope>NUCLEOTIDE SEQUENCE [LARGE SCALE GENOMIC DNA]</scope>
    <source>
        <strain evidence="9 10">DSM 25239</strain>
    </source>
</reference>
<dbReference type="SUPFAM" id="SSF161098">
    <property type="entry name" value="MetI-like"/>
    <property type="match status" value="1"/>
</dbReference>
<dbReference type="Proteomes" id="UP000553776">
    <property type="component" value="Unassembled WGS sequence"/>
</dbReference>
<dbReference type="Gene3D" id="1.10.3720.10">
    <property type="entry name" value="MetI-like"/>
    <property type="match status" value="1"/>
</dbReference>
<comment type="subcellular location">
    <subcellularLocation>
        <location evidence="1">Cell membrane</location>
        <topology evidence="1">Multi-pass membrane protein</topology>
    </subcellularLocation>
</comment>
<dbReference type="EMBL" id="JACJVR010000066">
    <property type="protein sequence ID" value="MBB6693133.1"/>
    <property type="molecule type" value="Genomic_DNA"/>
</dbReference>
<dbReference type="AlphaFoldDB" id="A0A841U492"/>
<dbReference type="PANTHER" id="PTHR43744">
    <property type="entry name" value="ABC TRANSPORTER PERMEASE PROTEIN MG189-RELATED-RELATED"/>
    <property type="match status" value="1"/>
</dbReference>
<dbReference type="PANTHER" id="PTHR43744:SF9">
    <property type="entry name" value="POLYGALACTURONAN_RHAMNOGALACTURONAN TRANSPORT SYSTEM PERMEASE PROTEIN YTCP"/>
    <property type="match status" value="1"/>
</dbReference>
<keyword evidence="5 7" id="KW-1133">Transmembrane helix</keyword>
<name>A0A841U492_9BACL</name>
<evidence type="ECO:0000256" key="7">
    <source>
        <dbReference type="SAM" id="Phobius"/>
    </source>
</evidence>
<keyword evidence="4 7" id="KW-0812">Transmembrane</keyword>
<keyword evidence="10" id="KW-1185">Reference proteome</keyword>
<feature type="transmembrane region" description="Helical" evidence="7">
    <location>
        <begin position="73"/>
        <end position="99"/>
    </location>
</feature>
<gene>
    <name evidence="9" type="ORF">H7B90_17140</name>
</gene>
<organism evidence="9 10">
    <name type="scientific">Cohnella xylanilytica</name>
    <dbReference type="NCBI Taxonomy" id="557555"/>
    <lineage>
        <taxon>Bacteria</taxon>
        <taxon>Bacillati</taxon>
        <taxon>Bacillota</taxon>
        <taxon>Bacilli</taxon>
        <taxon>Bacillales</taxon>
        <taxon>Paenibacillaceae</taxon>
        <taxon>Cohnella</taxon>
    </lineage>
</organism>
<sequence>MNTNASYSLSRFLIHLFFTVVSIATVLPFLLVVAVSLTDEKALTERGYQFIPSDFSLNAYRYMLDSPDILFRAYGVTILITVAGTLVSLLVTAMTAYVVSRRDYRYNRITTFYVFFTMLFSGGLVPSYILITQYLHLKDNLLALILPILLSPFNIMVLKGFLSKLPIEVVESAKIDGAKELGIFFKIILPLSTPALATLGLLISFAYWNEWFNAMLYIDDPNKVPLQLLLVRTLNSIEFITTNSEFAQQLGIDLSDFPNNSARMAIAVLAGGPMLVIFPFFQRFFVKGLTVGSLKG</sequence>
<dbReference type="RefSeq" id="WP_185137119.1">
    <property type="nucleotide sequence ID" value="NZ_BORM01000026.1"/>
</dbReference>
<evidence type="ECO:0000256" key="2">
    <source>
        <dbReference type="ARBA" id="ARBA00022448"/>
    </source>
</evidence>
<evidence type="ECO:0000256" key="6">
    <source>
        <dbReference type="ARBA" id="ARBA00023136"/>
    </source>
</evidence>
<protein>
    <submittedName>
        <fullName evidence="9">Carbohydrate ABC transporter permease</fullName>
    </submittedName>
</protein>
<feature type="transmembrane region" description="Helical" evidence="7">
    <location>
        <begin position="111"/>
        <end position="135"/>
    </location>
</feature>
<evidence type="ECO:0000256" key="4">
    <source>
        <dbReference type="ARBA" id="ARBA00022692"/>
    </source>
</evidence>
<evidence type="ECO:0000256" key="3">
    <source>
        <dbReference type="ARBA" id="ARBA00022475"/>
    </source>
</evidence>
<feature type="domain" description="ABC transmembrane type-1" evidence="8">
    <location>
        <begin position="74"/>
        <end position="281"/>
    </location>
</feature>
<evidence type="ECO:0000256" key="5">
    <source>
        <dbReference type="ARBA" id="ARBA00022989"/>
    </source>
</evidence>